<keyword evidence="3" id="KW-1185">Reference proteome</keyword>
<comment type="caution">
    <text evidence="2">The sequence shown here is derived from an EMBL/GenBank/DDBJ whole genome shotgun (WGS) entry which is preliminary data.</text>
</comment>
<dbReference type="EMBL" id="AFNH02001145">
    <property type="protein sequence ID" value="EZG44030.1"/>
    <property type="molecule type" value="Genomic_DNA"/>
</dbReference>
<evidence type="ECO:0000256" key="1">
    <source>
        <dbReference type="SAM" id="MobiDB-lite"/>
    </source>
</evidence>
<proteinExistence type="predicted"/>
<feature type="compositionally biased region" description="Basic and acidic residues" evidence="1">
    <location>
        <begin position="512"/>
        <end position="525"/>
    </location>
</feature>
<dbReference type="AlphaFoldDB" id="A0A023AZR8"/>
<feature type="region of interest" description="Disordered" evidence="1">
    <location>
        <begin position="482"/>
        <end position="539"/>
    </location>
</feature>
<name>A0A023AZR8_GRENI</name>
<gene>
    <name evidence="2" type="ORF">GNI_153530</name>
</gene>
<dbReference type="VEuPathDB" id="CryptoDB:GNI_153530"/>
<dbReference type="Proteomes" id="UP000019763">
    <property type="component" value="Unassembled WGS sequence"/>
</dbReference>
<protein>
    <submittedName>
        <fullName evidence="2">Uncharacterized protein</fullName>
    </submittedName>
</protein>
<reference evidence="2" key="1">
    <citation type="submission" date="2013-12" db="EMBL/GenBank/DDBJ databases">
        <authorList>
            <person name="Omoto C.K."/>
            <person name="Sibley D."/>
            <person name="Venepally P."/>
            <person name="Hadjithomas M."/>
            <person name="Karamycheva S."/>
            <person name="Brunk B."/>
            <person name="Roos D."/>
            <person name="Caler E."/>
            <person name="Lorenzi H."/>
        </authorList>
    </citation>
    <scope>NUCLEOTIDE SEQUENCE</scope>
</reference>
<sequence length="539" mass="58636">MHALKCEASSLTGSELLSVLIRPDGSQTKLDDCVAQVVTIQAGGAGEVTALVLAPKTAFEVDLETVGERTPLTLETTMVEGEIYDWFEKWDRMMVWRPKEGPPGNERAEAALLLALRRRLERTGPRDKPEAVDALCREIFGERLHDVHGILNGSRGVPRPDEADEVSVTVTRPIDPSELEELLAQVPENWMPVLQRSAEWKTANWNDTEDRMDAAPAEPSCVTKRCLYTTAGVLGLGSVVGVIARSIWPGSTALSQGGAAGEDLPGTYEPLSDNRAAVVWAVGDPVPAAPCGSGTLLCDGGCSNFGSGPWPIAFGNPWPFSFPVAWKIAHAAAPAKCEVRCSTREETRSSFSTRLLTQFPLQTPNTTMSLQERLQQISAALSQGCAGSDTPWQNASTLTDCVCDMASVSCPVIVKPSGNKLVSVMMHQQVHGVTLVDFEASIARLAGSFADYTDDTYSISPCSYTCWNLSPQAKQTIEANKAAEAARQATSTTSKPTTTTKRTTATPRRRQTTRDRPEWDERDMMDFFLPHPWPPRKMD</sequence>
<evidence type="ECO:0000313" key="3">
    <source>
        <dbReference type="Proteomes" id="UP000019763"/>
    </source>
</evidence>
<accession>A0A023AZR8</accession>
<dbReference type="RefSeq" id="XP_011132836.1">
    <property type="nucleotide sequence ID" value="XM_011134534.1"/>
</dbReference>
<feature type="compositionally biased region" description="Low complexity" evidence="1">
    <location>
        <begin position="482"/>
        <end position="506"/>
    </location>
</feature>
<dbReference type="GeneID" id="22915329"/>
<organism evidence="2 3">
    <name type="scientific">Gregarina niphandrodes</name>
    <name type="common">Septate eugregarine</name>
    <dbReference type="NCBI Taxonomy" id="110365"/>
    <lineage>
        <taxon>Eukaryota</taxon>
        <taxon>Sar</taxon>
        <taxon>Alveolata</taxon>
        <taxon>Apicomplexa</taxon>
        <taxon>Conoidasida</taxon>
        <taxon>Gregarinasina</taxon>
        <taxon>Eugregarinorida</taxon>
        <taxon>Gregarinidae</taxon>
        <taxon>Gregarina</taxon>
    </lineage>
</organism>
<evidence type="ECO:0000313" key="2">
    <source>
        <dbReference type="EMBL" id="EZG44030.1"/>
    </source>
</evidence>